<evidence type="ECO:0000313" key="2">
    <source>
        <dbReference type="Proteomes" id="UP000036027"/>
    </source>
</evidence>
<keyword evidence="2" id="KW-1185">Reference proteome</keyword>
<comment type="caution">
    <text evidence="1">The sequence shown here is derived from an EMBL/GenBank/DDBJ whole genome shotgun (WGS) entry which is preliminary data.</text>
</comment>
<name>A0A0J0YPJ8_9NEIS</name>
<dbReference type="PATRIC" id="fig|1470200.3.peg.1351"/>
<gene>
    <name evidence="1" type="ORF">PL75_10285</name>
</gene>
<protein>
    <submittedName>
        <fullName evidence="1">Uncharacterized protein</fullName>
    </submittedName>
</protein>
<dbReference type="EMBL" id="JTDO01000022">
    <property type="protein sequence ID" value="KLT72065.1"/>
    <property type="molecule type" value="Genomic_DNA"/>
</dbReference>
<evidence type="ECO:0000313" key="1">
    <source>
        <dbReference type="EMBL" id="KLT72065.1"/>
    </source>
</evidence>
<dbReference type="Proteomes" id="UP000036027">
    <property type="component" value="Unassembled WGS sequence"/>
</dbReference>
<proteinExistence type="predicted"/>
<reference evidence="1 2" key="1">
    <citation type="submission" date="2014-11" db="EMBL/GenBank/DDBJ databases">
        <title>Genome of a novel goose pathogen.</title>
        <authorList>
            <person name="Hansen C.M."/>
            <person name="Hueffer K."/>
            <person name="Choi S.C."/>
        </authorList>
    </citation>
    <scope>NUCLEOTIDE SEQUENCE [LARGE SCALE GENOMIC DNA]</scope>
    <source>
        <strain evidence="1 2">KH1503</strain>
    </source>
</reference>
<dbReference type="AlphaFoldDB" id="A0A0J0YPJ8"/>
<sequence length="81" mass="9108">MTWKTHSSESEAHYNESELEVLMQKLLSWVTLLDMAHSFIVFEEIKHKGNSGIITVKKKSKNSGLLSVLYGDCAVIGLNIK</sequence>
<organism evidence="1 2">
    <name type="scientific">Neisseria arctica</name>
    <dbReference type="NCBI Taxonomy" id="1470200"/>
    <lineage>
        <taxon>Bacteria</taxon>
        <taxon>Pseudomonadati</taxon>
        <taxon>Pseudomonadota</taxon>
        <taxon>Betaproteobacteria</taxon>
        <taxon>Neisseriales</taxon>
        <taxon>Neisseriaceae</taxon>
        <taxon>Neisseria</taxon>
    </lineage>
</organism>
<dbReference type="RefSeq" id="WP_047761848.1">
    <property type="nucleotide sequence ID" value="NZ_CP091510.1"/>
</dbReference>
<accession>A0A0J0YPJ8</accession>